<dbReference type="PROSITE" id="PS51440">
    <property type="entry name" value="TIM_2"/>
    <property type="match status" value="1"/>
</dbReference>
<dbReference type="Gene3D" id="3.20.20.70">
    <property type="entry name" value="Aldolase class I"/>
    <property type="match status" value="1"/>
</dbReference>
<protein>
    <recommendedName>
        <fullName evidence="8 9">Triosephosphate isomerase</fullName>
        <shortName evidence="8">TIM</shortName>
        <shortName evidence="8">TPI</shortName>
        <ecNumber evidence="8 9">5.3.1.1</ecNumber>
    </recommendedName>
    <alternativeName>
        <fullName evidence="8">Triose-phosphate isomerase</fullName>
    </alternativeName>
</protein>
<feature type="active site" description="Electrophile" evidence="8">
    <location>
        <position position="103"/>
    </location>
</feature>
<dbReference type="InterPro" id="IPR020861">
    <property type="entry name" value="Triosephosphate_isomerase_AS"/>
</dbReference>
<comment type="pathway">
    <text evidence="8 9">Carbohydrate biosynthesis; gluconeogenesis.</text>
</comment>
<comment type="catalytic activity">
    <reaction evidence="8 9">
        <text>D-glyceraldehyde 3-phosphate = dihydroxyacetone phosphate</text>
        <dbReference type="Rhea" id="RHEA:18585"/>
        <dbReference type="ChEBI" id="CHEBI:57642"/>
        <dbReference type="ChEBI" id="CHEBI:59776"/>
        <dbReference type="EC" id="5.3.1.1"/>
    </reaction>
</comment>
<organism evidence="10 11">
    <name type="scientific">Paraferrimonas haliotis</name>
    <dbReference type="NCBI Taxonomy" id="2013866"/>
    <lineage>
        <taxon>Bacteria</taxon>
        <taxon>Pseudomonadati</taxon>
        <taxon>Pseudomonadota</taxon>
        <taxon>Gammaproteobacteria</taxon>
        <taxon>Alteromonadales</taxon>
        <taxon>Ferrimonadaceae</taxon>
        <taxon>Paraferrimonas</taxon>
    </lineage>
</organism>
<dbReference type="InterPro" id="IPR035990">
    <property type="entry name" value="TIM_sf"/>
</dbReference>
<dbReference type="PANTHER" id="PTHR21139">
    <property type="entry name" value="TRIOSEPHOSPHATE ISOMERASE"/>
    <property type="match status" value="1"/>
</dbReference>
<reference evidence="10 11" key="1">
    <citation type="journal article" date="2014" name="Int. J. Syst. Evol. Microbiol.">
        <title>Complete genome sequence of Corynebacterium casei LMG S-19264T (=DSM 44701T), isolated from a smear-ripened cheese.</title>
        <authorList>
            <consortium name="US DOE Joint Genome Institute (JGI-PGF)"/>
            <person name="Walter F."/>
            <person name="Albersmeier A."/>
            <person name="Kalinowski J."/>
            <person name="Ruckert C."/>
        </authorList>
    </citation>
    <scope>NUCLEOTIDE SEQUENCE [LARGE SCALE GENOMIC DNA]</scope>
    <source>
        <strain evidence="10 11">NBRC 112785</strain>
    </source>
</reference>
<dbReference type="EC" id="5.3.1.1" evidence="8 9"/>
<dbReference type="GO" id="GO:0019563">
    <property type="term" value="P:glycerol catabolic process"/>
    <property type="evidence" value="ECO:0007669"/>
    <property type="project" value="TreeGrafter"/>
</dbReference>
<dbReference type="GO" id="GO:0046166">
    <property type="term" value="P:glyceraldehyde-3-phosphate biosynthetic process"/>
    <property type="evidence" value="ECO:0007669"/>
    <property type="project" value="TreeGrafter"/>
</dbReference>
<dbReference type="GO" id="GO:0004807">
    <property type="term" value="F:triose-phosphate isomerase activity"/>
    <property type="evidence" value="ECO:0007669"/>
    <property type="project" value="UniProtKB-UniRule"/>
</dbReference>
<dbReference type="PANTHER" id="PTHR21139:SF42">
    <property type="entry name" value="TRIOSEPHOSPHATE ISOMERASE"/>
    <property type="match status" value="1"/>
</dbReference>
<dbReference type="AlphaFoldDB" id="A0AA37WWN1"/>
<proteinExistence type="inferred from homology"/>
<evidence type="ECO:0000256" key="2">
    <source>
        <dbReference type="ARBA" id="ARBA00004939"/>
    </source>
</evidence>
<name>A0AA37WWN1_9GAMM</name>
<dbReference type="FunFam" id="3.20.20.70:FF:000016">
    <property type="entry name" value="Triosephosphate isomerase"/>
    <property type="match status" value="1"/>
</dbReference>
<evidence type="ECO:0000256" key="9">
    <source>
        <dbReference type="RuleBase" id="RU363013"/>
    </source>
</evidence>
<comment type="pathway">
    <text evidence="2">Carbohydrate metabolism; erythritol degradation.</text>
</comment>
<dbReference type="NCBIfam" id="TIGR00419">
    <property type="entry name" value="tim"/>
    <property type="match status" value="1"/>
</dbReference>
<evidence type="ECO:0000256" key="4">
    <source>
        <dbReference type="ARBA" id="ARBA00022432"/>
    </source>
</evidence>
<dbReference type="Proteomes" id="UP001157439">
    <property type="component" value="Unassembled WGS sequence"/>
</dbReference>
<evidence type="ECO:0000313" key="10">
    <source>
        <dbReference type="EMBL" id="GLS83673.1"/>
    </source>
</evidence>
<feature type="binding site" evidence="8">
    <location>
        <position position="220"/>
    </location>
    <ligand>
        <name>substrate</name>
    </ligand>
</feature>
<accession>A0AA37WWN1</accession>
<comment type="function">
    <text evidence="8">Involved in the gluconeogenesis. Catalyzes stereospecifically the conversion of dihydroxyacetone phosphate (DHAP) to D-glyceraldehyde-3-phosphate (G3P).</text>
</comment>
<keyword evidence="5 8" id="KW-0963">Cytoplasm</keyword>
<evidence type="ECO:0000256" key="6">
    <source>
        <dbReference type="ARBA" id="ARBA00023152"/>
    </source>
</evidence>
<comment type="caution">
    <text evidence="10">The sequence shown here is derived from an EMBL/GenBank/DDBJ whole genome shotgun (WGS) entry which is preliminary data.</text>
</comment>
<feature type="binding site" evidence="8">
    <location>
        <begin position="11"/>
        <end position="13"/>
    </location>
    <ligand>
        <name>substrate</name>
    </ligand>
</feature>
<evidence type="ECO:0000256" key="7">
    <source>
        <dbReference type="ARBA" id="ARBA00023235"/>
    </source>
</evidence>
<dbReference type="CDD" id="cd00311">
    <property type="entry name" value="TIM"/>
    <property type="match status" value="1"/>
</dbReference>
<comment type="subcellular location">
    <subcellularLocation>
        <location evidence="8 9">Cytoplasm</location>
    </subcellularLocation>
</comment>
<dbReference type="EMBL" id="BSPO01000003">
    <property type="protein sequence ID" value="GLS83673.1"/>
    <property type="molecule type" value="Genomic_DNA"/>
</dbReference>
<dbReference type="GO" id="GO:0005829">
    <property type="term" value="C:cytosol"/>
    <property type="evidence" value="ECO:0007669"/>
    <property type="project" value="TreeGrafter"/>
</dbReference>
<dbReference type="HAMAP" id="MF_00147_B">
    <property type="entry name" value="TIM_B"/>
    <property type="match status" value="1"/>
</dbReference>
<keyword evidence="11" id="KW-1185">Reference proteome</keyword>
<evidence type="ECO:0000256" key="1">
    <source>
        <dbReference type="ARBA" id="ARBA00004680"/>
    </source>
</evidence>
<dbReference type="SUPFAM" id="SSF51351">
    <property type="entry name" value="Triosephosphate isomerase (TIM)"/>
    <property type="match status" value="1"/>
</dbReference>
<dbReference type="InterPro" id="IPR000652">
    <property type="entry name" value="Triosephosphate_isomerase"/>
</dbReference>
<comment type="similarity">
    <text evidence="3 8 9">Belongs to the triosephosphate isomerase family.</text>
</comment>
<keyword evidence="4 8" id="KW-0312">Gluconeogenesis</keyword>
<dbReference type="InterPro" id="IPR022896">
    <property type="entry name" value="TrioseP_Isoase_bac/euk"/>
</dbReference>
<evidence type="ECO:0000256" key="5">
    <source>
        <dbReference type="ARBA" id="ARBA00022490"/>
    </source>
</evidence>
<gene>
    <name evidence="8 10" type="primary">tpiA</name>
    <name evidence="10" type="ORF">GCM10007894_16500</name>
</gene>
<comment type="subunit">
    <text evidence="8 9">Homodimer.</text>
</comment>
<keyword evidence="6 8" id="KW-0324">Glycolysis</keyword>
<feature type="binding site" evidence="8">
    <location>
        <position position="181"/>
    </location>
    <ligand>
        <name>substrate</name>
    </ligand>
</feature>
<keyword evidence="7 8" id="KW-0413">Isomerase</keyword>
<dbReference type="PROSITE" id="PS00171">
    <property type="entry name" value="TIM_1"/>
    <property type="match status" value="1"/>
</dbReference>
<dbReference type="Pfam" id="PF00121">
    <property type="entry name" value="TIM"/>
    <property type="match status" value="1"/>
</dbReference>
<feature type="binding site" evidence="8">
    <location>
        <begin position="241"/>
        <end position="242"/>
    </location>
    <ligand>
        <name>substrate</name>
    </ligand>
</feature>
<comment type="pathway">
    <text evidence="1 8 9">Carbohydrate degradation; glycolysis; D-glyceraldehyde 3-phosphate from glycerone phosphate: step 1/1.</text>
</comment>
<dbReference type="GO" id="GO:0006096">
    <property type="term" value="P:glycolytic process"/>
    <property type="evidence" value="ECO:0007669"/>
    <property type="project" value="UniProtKB-UniRule"/>
</dbReference>
<evidence type="ECO:0000256" key="3">
    <source>
        <dbReference type="ARBA" id="ARBA00007422"/>
    </source>
</evidence>
<evidence type="ECO:0000256" key="8">
    <source>
        <dbReference type="HAMAP-Rule" id="MF_00147"/>
    </source>
</evidence>
<feature type="active site" description="Proton acceptor" evidence="8">
    <location>
        <position position="175"/>
    </location>
</feature>
<dbReference type="GO" id="GO:0006094">
    <property type="term" value="P:gluconeogenesis"/>
    <property type="evidence" value="ECO:0007669"/>
    <property type="project" value="UniProtKB-UniRule"/>
</dbReference>
<dbReference type="RefSeq" id="WP_095498707.1">
    <property type="nucleotide sequence ID" value="NZ_BSPO01000003.1"/>
</dbReference>
<sequence length="261" mass="27260">MTSRRPVLAGNWKMNGNLQLAQELVAKFSSELDSDAVEVVLCPPAVFLANVKQLLEQNAAALAGTRIGVGGQNASALDGGAHTGEIAASMLASVGCDYVILGHSERRAMYGDTTVSVAEKFAKAIANGLIPILCVGESESERQQGNTFDVIAADLEKVVETNGKRAFDNAIIAYEPLWAIGTGNSATPEQAQEVHAFIRAHLAKISDSDANAVRILYGGSVTPDNAVELFAQADVDGGLIGGASLDADKFINLCQMAVSAK</sequence>
<dbReference type="InterPro" id="IPR013785">
    <property type="entry name" value="Aldolase_TIM"/>
</dbReference>
<evidence type="ECO:0000313" key="11">
    <source>
        <dbReference type="Proteomes" id="UP001157439"/>
    </source>
</evidence>